<accession>A0ABR8XVS8</accession>
<feature type="transmembrane region" description="Helical" evidence="7">
    <location>
        <begin position="134"/>
        <end position="153"/>
    </location>
</feature>
<feature type="transmembrane region" description="Helical" evidence="7">
    <location>
        <begin position="95"/>
        <end position="113"/>
    </location>
</feature>
<dbReference type="SUPFAM" id="SSF103473">
    <property type="entry name" value="MFS general substrate transporter"/>
    <property type="match status" value="1"/>
</dbReference>
<name>A0ABR8XVS8_9BACL</name>
<organism evidence="9 10">
    <name type="scientific">Solibacillus faecavium</name>
    <dbReference type="NCBI Taxonomy" id="2762221"/>
    <lineage>
        <taxon>Bacteria</taxon>
        <taxon>Bacillati</taxon>
        <taxon>Bacillota</taxon>
        <taxon>Bacilli</taxon>
        <taxon>Bacillales</taxon>
        <taxon>Caryophanaceae</taxon>
        <taxon>Solibacillus</taxon>
    </lineage>
</organism>
<dbReference type="InterPro" id="IPR036259">
    <property type="entry name" value="MFS_trans_sf"/>
</dbReference>
<feature type="transmembrane region" description="Helical" evidence="7">
    <location>
        <begin position="336"/>
        <end position="362"/>
    </location>
</feature>
<comment type="subcellular location">
    <subcellularLocation>
        <location evidence="1">Cell membrane</location>
        <topology evidence="1">Multi-pass membrane protein</topology>
    </subcellularLocation>
</comment>
<feature type="transmembrane region" description="Helical" evidence="7">
    <location>
        <begin position="280"/>
        <end position="298"/>
    </location>
</feature>
<feature type="transmembrane region" description="Helical" evidence="7">
    <location>
        <begin position="43"/>
        <end position="64"/>
    </location>
</feature>
<feature type="domain" description="Major facilitator superfamily (MFS) profile" evidence="8">
    <location>
        <begin position="1"/>
        <end position="394"/>
    </location>
</feature>
<evidence type="ECO:0000256" key="1">
    <source>
        <dbReference type="ARBA" id="ARBA00004651"/>
    </source>
</evidence>
<evidence type="ECO:0000256" key="3">
    <source>
        <dbReference type="ARBA" id="ARBA00022475"/>
    </source>
</evidence>
<feature type="transmembrane region" description="Helical" evidence="7">
    <location>
        <begin position="159"/>
        <end position="180"/>
    </location>
</feature>
<dbReference type="EMBL" id="JACSPZ010000002">
    <property type="protein sequence ID" value="MBD8036044.1"/>
    <property type="molecule type" value="Genomic_DNA"/>
</dbReference>
<sequence length="394" mass="43171">MNKSKILWGMSIVQFLAMQIWFNFSAVMPVIEEEWGLTSSQSGIIIAFFHIGYVGAIIFYSLLIDKYNPKYFIVIGALIAGISGIAFAIMAEGFWLTLLLRMISGIGIAGIYVPGMRILTDLFPVHKRGEAVGIYVGSLVVGSGFSLLVSGILIEYIGWQGVIFITSCLSIIGSMLMIFIKIPNLKGGENALKFQWNIMKKVLKKKNLLVNASYAGHSWELYAMWAWIGPFLVYYFGVQGLAQTEAIRYGNITGALVIMVGGIATYVGGKLSDQFGHIKVANFFLIISISCSLMIGWLDFVPMILMFILLLIYGFSIVADSPIYNVAITNVSDPEVIGLALGVQSVIGFTVTIFSPMIFGFLLQSFSWGIAFTVIGLVTIVSPICMLVLKGQKD</sequence>
<dbReference type="PANTHER" id="PTHR43124:SF3">
    <property type="entry name" value="CHLORAMPHENICOL EFFLUX PUMP RV0191"/>
    <property type="match status" value="1"/>
</dbReference>
<dbReference type="Pfam" id="PF07690">
    <property type="entry name" value="MFS_1"/>
    <property type="match status" value="1"/>
</dbReference>
<dbReference type="PROSITE" id="PS50850">
    <property type="entry name" value="MFS"/>
    <property type="match status" value="1"/>
</dbReference>
<keyword evidence="5 7" id="KW-1133">Transmembrane helix</keyword>
<keyword evidence="4 7" id="KW-0812">Transmembrane</keyword>
<dbReference type="Gene3D" id="1.20.1250.20">
    <property type="entry name" value="MFS general substrate transporter like domains"/>
    <property type="match status" value="1"/>
</dbReference>
<protein>
    <submittedName>
        <fullName evidence="9">MFS transporter</fullName>
    </submittedName>
</protein>
<evidence type="ECO:0000256" key="5">
    <source>
        <dbReference type="ARBA" id="ARBA00022989"/>
    </source>
</evidence>
<feature type="transmembrane region" description="Helical" evidence="7">
    <location>
        <begin position="304"/>
        <end position="324"/>
    </location>
</feature>
<dbReference type="PANTHER" id="PTHR43124">
    <property type="entry name" value="PURINE EFFLUX PUMP PBUE"/>
    <property type="match status" value="1"/>
</dbReference>
<comment type="caution">
    <text evidence="9">The sequence shown here is derived from an EMBL/GenBank/DDBJ whole genome shotgun (WGS) entry which is preliminary data.</text>
</comment>
<gene>
    <name evidence="9" type="ORF">H9635_04770</name>
</gene>
<dbReference type="InterPro" id="IPR011701">
    <property type="entry name" value="MFS"/>
</dbReference>
<keyword evidence="2" id="KW-0813">Transport</keyword>
<evidence type="ECO:0000256" key="2">
    <source>
        <dbReference type="ARBA" id="ARBA00022448"/>
    </source>
</evidence>
<evidence type="ECO:0000256" key="7">
    <source>
        <dbReference type="SAM" id="Phobius"/>
    </source>
</evidence>
<feature type="transmembrane region" description="Helical" evidence="7">
    <location>
        <begin position="208"/>
        <end position="228"/>
    </location>
</feature>
<dbReference type="RefSeq" id="WP_191699011.1">
    <property type="nucleotide sequence ID" value="NZ_JACSPZ010000002.1"/>
</dbReference>
<keyword evidence="6 7" id="KW-0472">Membrane</keyword>
<evidence type="ECO:0000313" key="9">
    <source>
        <dbReference type="EMBL" id="MBD8036044.1"/>
    </source>
</evidence>
<dbReference type="Proteomes" id="UP000619101">
    <property type="component" value="Unassembled WGS sequence"/>
</dbReference>
<feature type="transmembrane region" description="Helical" evidence="7">
    <location>
        <begin position="248"/>
        <end position="268"/>
    </location>
</feature>
<feature type="transmembrane region" description="Helical" evidence="7">
    <location>
        <begin position="12"/>
        <end position="31"/>
    </location>
</feature>
<evidence type="ECO:0000256" key="6">
    <source>
        <dbReference type="ARBA" id="ARBA00023136"/>
    </source>
</evidence>
<dbReference type="InterPro" id="IPR050189">
    <property type="entry name" value="MFS_Efflux_Transporters"/>
</dbReference>
<feature type="transmembrane region" description="Helical" evidence="7">
    <location>
        <begin position="71"/>
        <end position="89"/>
    </location>
</feature>
<keyword evidence="3" id="KW-1003">Cell membrane</keyword>
<evidence type="ECO:0000259" key="8">
    <source>
        <dbReference type="PROSITE" id="PS50850"/>
    </source>
</evidence>
<proteinExistence type="predicted"/>
<evidence type="ECO:0000313" key="10">
    <source>
        <dbReference type="Proteomes" id="UP000619101"/>
    </source>
</evidence>
<feature type="transmembrane region" description="Helical" evidence="7">
    <location>
        <begin position="368"/>
        <end position="389"/>
    </location>
</feature>
<dbReference type="InterPro" id="IPR020846">
    <property type="entry name" value="MFS_dom"/>
</dbReference>
<reference evidence="9 10" key="1">
    <citation type="submission" date="2020-08" db="EMBL/GenBank/DDBJ databases">
        <title>A Genomic Blueprint of the Chicken Gut Microbiome.</title>
        <authorList>
            <person name="Gilroy R."/>
            <person name="Ravi A."/>
            <person name="Getino M."/>
            <person name="Pursley I."/>
            <person name="Horton D.L."/>
            <person name="Alikhan N.-F."/>
            <person name="Baker D."/>
            <person name="Gharbi K."/>
            <person name="Hall N."/>
            <person name="Watson M."/>
            <person name="Adriaenssens E.M."/>
            <person name="Foster-Nyarko E."/>
            <person name="Jarju S."/>
            <person name="Secka A."/>
            <person name="Antonio M."/>
            <person name="Oren A."/>
            <person name="Chaudhuri R."/>
            <person name="La Ragione R.M."/>
            <person name="Hildebrand F."/>
            <person name="Pallen M.J."/>
        </authorList>
    </citation>
    <scope>NUCLEOTIDE SEQUENCE [LARGE SCALE GENOMIC DNA]</scope>
    <source>
        <strain evidence="9 10">A46</strain>
    </source>
</reference>
<evidence type="ECO:0000256" key="4">
    <source>
        <dbReference type="ARBA" id="ARBA00022692"/>
    </source>
</evidence>
<keyword evidence="10" id="KW-1185">Reference proteome</keyword>